<dbReference type="EMBL" id="JAPIUZ010000001">
    <property type="protein sequence ID" value="MCX2562658.1"/>
    <property type="molecule type" value="Genomic_DNA"/>
</dbReference>
<sequence>MIRHCARFLTGLFICLFVQAGLWFSVVPAQAKMPVMVQHHCSSHMVMPQTVPVDAPRHKGGEQPTLPGQDKCCSVATGVCAVPLPAVVGLHGDTKPLTRMVFVHFSQTTFTGTRCAPLLRPPRAQSFLI</sequence>
<accession>A0ABT3QBH8</accession>
<dbReference type="Proteomes" id="UP001301152">
    <property type="component" value="Unassembled WGS sequence"/>
</dbReference>
<gene>
    <name evidence="1" type="ORF">OQ497_01565</name>
</gene>
<evidence type="ECO:0000313" key="1">
    <source>
        <dbReference type="EMBL" id="MCX2562658.1"/>
    </source>
</evidence>
<reference evidence="1 2" key="1">
    <citation type="submission" date="2022-11" db="EMBL/GenBank/DDBJ databases">
        <title>Genome sequencing of Acetobacter type strain.</title>
        <authorList>
            <person name="Heo J."/>
            <person name="Lee D."/>
            <person name="Han B.-H."/>
            <person name="Hong S.-B."/>
            <person name="Kwon S.-W."/>
        </authorList>
    </citation>
    <scope>NUCLEOTIDE SEQUENCE [LARGE SCALE GENOMIC DNA]</scope>
    <source>
        <strain evidence="1 2">KACC 21253</strain>
    </source>
</reference>
<organism evidence="1 2">
    <name type="scientific">Acetobacter thailandicus</name>
    <dbReference type="NCBI Taxonomy" id="1502842"/>
    <lineage>
        <taxon>Bacteria</taxon>
        <taxon>Pseudomonadati</taxon>
        <taxon>Pseudomonadota</taxon>
        <taxon>Alphaproteobacteria</taxon>
        <taxon>Acetobacterales</taxon>
        <taxon>Acetobacteraceae</taxon>
        <taxon>Acetobacter</taxon>
    </lineage>
</organism>
<keyword evidence="2" id="KW-1185">Reference proteome</keyword>
<evidence type="ECO:0008006" key="3">
    <source>
        <dbReference type="Google" id="ProtNLM"/>
    </source>
</evidence>
<comment type="caution">
    <text evidence="1">The sequence shown here is derived from an EMBL/GenBank/DDBJ whole genome shotgun (WGS) entry which is preliminary data.</text>
</comment>
<proteinExistence type="predicted"/>
<protein>
    <recommendedName>
        <fullName evidence="3">DUF2946 domain-containing protein</fullName>
    </recommendedName>
</protein>
<name>A0ABT3QBH8_9PROT</name>
<evidence type="ECO:0000313" key="2">
    <source>
        <dbReference type="Proteomes" id="UP001301152"/>
    </source>
</evidence>
<dbReference type="RefSeq" id="WP_173559440.1">
    <property type="nucleotide sequence ID" value="NZ_JAPIUZ010000001.1"/>
</dbReference>